<dbReference type="OrthoDB" id="4062651at2759"/>
<dbReference type="PANTHER" id="PTHR47983:SF16">
    <property type="entry name" value="OS02G0565500 PROTEIN"/>
    <property type="match status" value="1"/>
</dbReference>
<proteinExistence type="predicted"/>
<dbReference type="Pfam" id="PF00069">
    <property type="entry name" value="Pkinase"/>
    <property type="match status" value="1"/>
</dbReference>
<dbReference type="Gene3D" id="1.10.510.10">
    <property type="entry name" value="Transferase(Phosphotransferase) domain 1"/>
    <property type="match status" value="1"/>
</dbReference>
<accession>A0A7I8KN48</accession>
<name>A0A7I8KN48_SPIIN</name>
<dbReference type="InterPro" id="IPR052101">
    <property type="entry name" value="Plant_StressResp_Kinase"/>
</dbReference>
<keyword evidence="4" id="KW-0418">Kinase</keyword>
<dbReference type="GO" id="GO:0004672">
    <property type="term" value="F:protein kinase activity"/>
    <property type="evidence" value="ECO:0007669"/>
    <property type="project" value="InterPro"/>
</dbReference>
<evidence type="ECO:0000256" key="1">
    <source>
        <dbReference type="ARBA" id="ARBA00022553"/>
    </source>
</evidence>
<evidence type="ECO:0000259" key="6">
    <source>
        <dbReference type="PROSITE" id="PS50011"/>
    </source>
</evidence>
<dbReference type="Proteomes" id="UP000663760">
    <property type="component" value="Chromosome 7"/>
</dbReference>
<gene>
    <name evidence="7" type="ORF">SI8410_07009909</name>
</gene>
<evidence type="ECO:0000256" key="5">
    <source>
        <dbReference type="ARBA" id="ARBA00022840"/>
    </source>
</evidence>
<evidence type="ECO:0000256" key="4">
    <source>
        <dbReference type="ARBA" id="ARBA00022777"/>
    </source>
</evidence>
<dbReference type="InterPro" id="IPR011009">
    <property type="entry name" value="Kinase-like_dom_sf"/>
</dbReference>
<sequence>MCPAARPHATELCTRFCPLKQQPYISLSELSKLTSNLRDEEVPGDGSYDLVIRVTLTGLDLSMPKVSRLKNENFVELLGYNLGENNRILLYQLGGGKGSLRDLLHGLSLAPLSWSQRSKIVNGEGMEFLHERVQPPLVHRDMRSSNVLLFDDFGSPDTAAPLHSTRVFGIFGYHASSEVSHPRQSTQKIDVHTFSVVFLELRTGRKPLDHTMPKGLQSPVAFLWCYPRTQCVDPKLKGTHQRTWPRFSRFPRLPADFLSLFRAMAAVAVLCGQHEADFQPHMTVVVKPSHPLPNSRVEQGNHI</sequence>
<keyword evidence="1" id="KW-0597">Phosphoprotein</keyword>
<evidence type="ECO:0000313" key="7">
    <source>
        <dbReference type="EMBL" id="CAA7399239.1"/>
    </source>
</evidence>
<dbReference type="PANTHER" id="PTHR47983">
    <property type="entry name" value="PTO-INTERACTING PROTEIN 1-LIKE"/>
    <property type="match status" value="1"/>
</dbReference>
<dbReference type="EMBL" id="LR746270">
    <property type="protein sequence ID" value="CAA7399239.1"/>
    <property type="molecule type" value="Genomic_DNA"/>
</dbReference>
<reference evidence="7" key="1">
    <citation type="submission" date="2020-02" db="EMBL/GenBank/DDBJ databases">
        <authorList>
            <person name="Scholz U."/>
            <person name="Mascher M."/>
            <person name="Fiebig A."/>
        </authorList>
    </citation>
    <scope>NUCLEOTIDE SEQUENCE</scope>
</reference>
<feature type="domain" description="Protein kinase" evidence="6">
    <location>
        <begin position="37"/>
        <end position="293"/>
    </location>
</feature>
<dbReference type="PROSITE" id="PS50011">
    <property type="entry name" value="PROTEIN_KINASE_DOM"/>
    <property type="match status" value="1"/>
</dbReference>
<evidence type="ECO:0000256" key="3">
    <source>
        <dbReference type="ARBA" id="ARBA00022741"/>
    </source>
</evidence>
<dbReference type="GO" id="GO:0005524">
    <property type="term" value="F:ATP binding"/>
    <property type="evidence" value="ECO:0007669"/>
    <property type="project" value="UniProtKB-KW"/>
</dbReference>
<keyword evidence="5" id="KW-0067">ATP-binding</keyword>
<protein>
    <recommendedName>
        <fullName evidence="6">Protein kinase domain-containing protein</fullName>
    </recommendedName>
</protein>
<evidence type="ECO:0000313" key="8">
    <source>
        <dbReference type="Proteomes" id="UP000663760"/>
    </source>
</evidence>
<dbReference type="AlphaFoldDB" id="A0A7I8KN48"/>
<keyword evidence="3" id="KW-0547">Nucleotide-binding</keyword>
<dbReference type="InterPro" id="IPR008266">
    <property type="entry name" value="Tyr_kinase_AS"/>
</dbReference>
<keyword evidence="2" id="KW-0808">Transferase</keyword>
<dbReference type="SUPFAM" id="SSF56112">
    <property type="entry name" value="Protein kinase-like (PK-like)"/>
    <property type="match status" value="1"/>
</dbReference>
<dbReference type="InterPro" id="IPR000719">
    <property type="entry name" value="Prot_kinase_dom"/>
</dbReference>
<evidence type="ECO:0000256" key="2">
    <source>
        <dbReference type="ARBA" id="ARBA00022679"/>
    </source>
</evidence>
<organism evidence="7 8">
    <name type="scientific">Spirodela intermedia</name>
    <name type="common">Intermediate duckweed</name>
    <dbReference type="NCBI Taxonomy" id="51605"/>
    <lineage>
        <taxon>Eukaryota</taxon>
        <taxon>Viridiplantae</taxon>
        <taxon>Streptophyta</taxon>
        <taxon>Embryophyta</taxon>
        <taxon>Tracheophyta</taxon>
        <taxon>Spermatophyta</taxon>
        <taxon>Magnoliopsida</taxon>
        <taxon>Liliopsida</taxon>
        <taxon>Araceae</taxon>
        <taxon>Lemnoideae</taxon>
        <taxon>Spirodela</taxon>
    </lineage>
</organism>
<keyword evidence="8" id="KW-1185">Reference proteome</keyword>
<dbReference type="PROSITE" id="PS00109">
    <property type="entry name" value="PROTEIN_KINASE_TYR"/>
    <property type="match status" value="1"/>
</dbReference>